<evidence type="ECO:0000313" key="1">
    <source>
        <dbReference type="EMBL" id="KAK4498168.1"/>
    </source>
</evidence>
<protein>
    <submittedName>
        <fullName evidence="1">Uncharacterized protein</fullName>
    </submittedName>
</protein>
<dbReference type="InterPro" id="IPR002110">
    <property type="entry name" value="Ankyrin_rpt"/>
</dbReference>
<name>A0ABR0E9Q3_ZASCE</name>
<proteinExistence type="predicted"/>
<reference evidence="1 2" key="1">
    <citation type="journal article" date="2023" name="G3 (Bethesda)">
        <title>A chromosome-level genome assembly of Zasmidium syzygii isolated from banana leaves.</title>
        <authorList>
            <person name="van Westerhoven A.C."/>
            <person name="Mehrabi R."/>
            <person name="Talebi R."/>
            <person name="Steentjes M.B.F."/>
            <person name="Corcolon B."/>
            <person name="Chong P.A."/>
            <person name="Kema G.H.J."/>
            <person name="Seidl M.F."/>
        </authorList>
    </citation>
    <scope>NUCLEOTIDE SEQUENCE [LARGE SCALE GENOMIC DNA]</scope>
    <source>
        <strain evidence="1 2">P124</strain>
    </source>
</reference>
<dbReference type="EMBL" id="JAXOVC010000008">
    <property type="protein sequence ID" value="KAK4498168.1"/>
    <property type="molecule type" value="Genomic_DNA"/>
</dbReference>
<keyword evidence="2" id="KW-1185">Reference proteome</keyword>
<organism evidence="1 2">
    <name type="scientific">Zasmidium cellare</name>
    <name type="common">Wine cellar mold</name>
    <name type="synonym">Racodium cellare</name>
    <dbReference type="NCBI Taxonomy" id="395010"/>
    <lineage>
        <taxon>Eukaryota</taxon>
        <taxon>Fungi</taxon>
        <taxon>Dikarya</taxon>
        <taxon>Ascomycota</taxon>
        <taxon>Pezizomycotina</taxon>
        <taxon>Dothideomycetes</taxon>
        <taxon>Dothideomycetidae</taxon>
        <taxon>Mycosphaerellales</taxon>
        <taxon>Mycosphaerellaceae</taxon>
        <taxon>Zasmidium</taxon>
    </lineage>
</organism>
<dbReference type="Gene3D" id="1.25.40.20">
    <property type="entry name" value="Ankyrin repeat-containing domain"/>
    <property type="match status" value="1"/>
</dbReference>
<comment type="caution">
    <text evidence="1">The sequence shown here is derived from an EMBL/GenBank/DDBJ whole genome shotgun (WGS) entry which is preliminary data.</text>
</comment>
<gene>
    <name evidence="1" type="ORF">PRZ48_010825</name>
</gene>
<sequence length="202" mass="22610">MTPEALFANLTYQRTADVYSGRLTSLHHMALKGDHRGVLRLIKAGAFINMESSDHGTPLMTACRYGRFRVARLLVRRKALLTYEKDGVLFSAVQEAAAYPEIVRWILVERYTDQFKLKGPTAGTDAATTLDCESDESFAPATSFGPVPWNTHQFIPSERLDGFVRSKLASFRSGTFYCREDGHITLVPNGSHDMPWVDGLLH</sequence>
<dbReference type="SMART" id="SM00248">
    <property type="entry name" value="ANK"/>
    <property type="match status" value="2"/>
</dbReference>
<dbReference type="SUPFAM" id="SSF48403">
    <property type="entry name" value="Ankyrin repeat"/>
    <property type="match status" value="1"/>
</dbReference>
<evidence type="ECO:0000313" key="2">
    <source>
        <dbReference type="Proteomes" id="UP001305779"/>
    </source>
</evidence>
<dbReference type="Proteomes" id="UP001305779">
    <property type="component" value="Unassembled WGS sequence"/>
</dbReference>
<dbReference type="InterPro" id="IPR036770">
    <property type="entry name" value="Ankyrin_rpt-contain_sf"/>
</dbReference>
<dbReference type="Pfam" id="PF12796">
    <property type="entry name" value="Ank_2"/>
    <property type="match status" value="1"/>
</dbReference>
<accession>A0ABR0E9Q3</accession>